<dbReference type="InterPro" id="IPR042418">
    <property type="entry name" value="TXNDC15"/>
</dbReference>
<dbReference type="GO" id="GO:0005929">
    <property type="term" value="C:cilium"/>
    <property type="evidence" value="ECO:0007669"/>
    <property type="project" value="TreeGrafter"/>
</dbReference>
<dbReference type="RefSeq" id="XP_013094810.2">
    <property type="nucleotide sequence ID" value="XM_013239356.2"/>
</dbReference>
<evidence type="ECO:0000313" key="4">
    <source>
        <dbReference type="RefSeq" id="XP_013094810.2"/>
    </source>
</evidence>
<dbReference type="GO" id="GO:0060271">
    <property type="term" value="P:cilium assembly"/>
    <property type="evidence" value="ECO:0007669"/>
    <property type="project" value="TreeGrafter"/>
</dbReference>
<dbReference type="PANTHER" id="PTHR14684:SF2">
    <property type="entry name" value="THIOREDOXIN DOMAIN-CONTAINING PROTEIN 15"/>
    <property type="match status" value="1"/>
</dbReference>
<feature type="chain" id="PRO_5040907095" evidence="1">
    <location>
        <begin position="25"/>
        <end position="427"/>
    </location>
</feature>
<evidence type="ECO:0000256" key="1">
    <source>
        <dbReference type="SAM" id="SignalP"/>
    </source>
</evidence>
<protein>
    <submittedName>
        <fullName evidence="4">Thioredoxin domain-containing protein 15-like isoform X1</fullName>
    </submittedName>
</protein>
<dbReference type="InterPro" id="IPR013766">
    <property type="entry name" value="Thioredoxin_domain"/>
</dbReference>
<dbReference type="GeneID" id="106078478"/>
<dbReference type="KEGG" id="bgt:106078478"/>
<dbReference type="SUPFAM" id="SSF52833">
    <property type="entry name" value="Thioredoxin-like"/>
    <property type="match status" value="1"/>
</dbReference>
<dbReference type="PANTHER" id="PTHR14684">
    <property type="entry name" value="THIOREDOXIN DOMAIN-CONTAINING PROTEIN 15"/>
    <property type="match status" value="1"/>
</dbReference>
<evidence type="ECO:0000313" key="3">
    <source>
        <dbReference type="Proteomes" id="UP001165740"/>
    </source>
</evidence>
<feature type="domain" description="Thioredoxin" evidence="2">
    <location>
        <begin position="269"/>
        <end position="334"/>
    </location>
</feature>
<keyword evidence="3" id="KW-1185">Reference proteome</keyword>
<keyword evidence="1" id="KW-0732">Signal</keyword>
<dbReference type="AlphaFoldDB" id="A0A9U8EMU2"/>
<evidence type="ECO:0000259" key="2">
    <source>
        <dbReference type="Pfam" id="PF00085"/>
    </source>
</evidence>
<accession>A0A9U8EMU2</accession>
<reference evidence="4" key="1">
    <citation type="submission" date="2025-08" db="UniProtKB">
        <authorList>
            <consortium name="RefSeq"/>
        </authorList>
    </citation>
    <scope>IDENTIFICATION</scope>
</reference>
<organism evidence="3 4">
    <name type="scientific">Biomphalaria glabrata</name>
    <name type="common">Bloodfluke planorb</name>
    <name type="synonym">Freshwater snail</name>
    <dbReference type="NCBI Taxonomy" id="6526"/>
    <lineage>
        <taxon>Eukaryota</taxon>
        <taxon>Metazoa</taxon>
        <taxon>Spiralia</taxon>
        <taxon>Lophotrochozoa</taxon>
        <taxon>Mollusca</taxon>
        <taxon>Gastropoda</taxon>
        <taxon>Heterobranchia</taxon>
        <taxon>Euthyneura</taxon>
        <taxon>Panpulmonata</taxon>
        <taxon>Hygrophila</taxon>
        <taxon>Lymnaeoidea</taxon>
        <taxon>Planorbidae</taxon>
        <taxon>Biomphalaria</taxon>
    </lineage>
</organism>
<gene>
    <name evidence="4" type="primary">LOC106078478</name>
</gene>
<sequence length="427" mass="48761">MFFIDVQTFVTFLVCSTVLLFSRGNPYAESTEKLLRNQCFGEDCIEDVKIADSKWLVNDKNDETREGKVDDTHIQEGQESVDKHYVSTDDINDIQLVNVDNSPKSDVARELDPVDSREHIEPVDYVVNQEANEIDTSEMNEVPILEAISDQDEVEDDDEQDSEQIPQRRRYFPLLYTFKTLLNSFLSDFGEDSSNQDGSYNTSDTTNGSLSVSEDLIKDSNMTVNGTDGGKKTRFQCTLKNTTANTQGKVKIVNSTELLEILNFSKNQKVSTCVLVMFYAPWCHFCARTAPHYNALARAFPQLDVLAVDTSHFSYLNARFGTVAVPNVMLFHLRSAVRFNHTIRVLENFSQFVTNNTGLLPDKHVKLEPTDFVGPLPSVVVRGRDWLLWLSWTFVIMCSTYSFVRSHYGQNCITRLRILWQEHQHIE</sequence>
<dbReference type="Gene3D" id="3.40.30.10">
    <property type="entry name" value="Glutaredoxin"/>
    <property type="match status" value="1"/>
</dbReference>
<name>A0A9U8EMU2_BIOGL</name>
<dbReference type="InterPro" id="IPR036249">
    <property type="entry name" value="Thioredoxin-like_sf"/>
</dbReference>
<dbReference type="Pfam" id="PF00085">
    <property type="entry name" value="Thioredoxin"/>
    <property type="match status" value="1"/>
</dbReference>
<proteinExistence type="predicted"/>
<dbReference type="OrthoDB" id="1899781at2759"/>
<dbReference type="Proteomes" id="UP001165740">
    <property type="component" value="Chromosome 2"/>
</dbReference>
<dbReference type="OMA" id="FCAQTAP"/>
<feature type="signal peptide" evidence="1">
    <location>
        <begin position="1"/>
        <end position="24"/>
    </location>
</feature>